<feature type="coiled-coil region" evidence="5">
    <location>
        <begin position="168"/>
        <end position="198"/>
    </location>
</feature>
<keyword evidence="7" id="KW-1133">Transmembrane helix</keyword>
<dbReference type="NCBIfam" id="TIGR01643">
    <property type="entry name" value="YD_repeat_2x"/>
    <property type="match status" value="3"/>
</dbReference>
<dbReference type="Pfam" id="PF20148">
    <property type="entry name" value="DUF6531"/>
    <property type="match status" value="1"/>
</dbReference>
<gene>
    <name evidence="12" type="ORF">GT565_01595</name>
</gene>
<evidence type="ECO:0000313" key="12">
    <source>
        <dbReference type="EMBL" id="MZK16835.1"/>
    </source>
</evidence>
<keyword evidence="7" id="KW-0472">Membrane</keyword>
<keyword evidence="4" id="KW-0677">Repeat</keyword>
<dbReference type="InterPro" id="IPR006530">
    <property type="entry name" value="YD"/>
</dbReference>
<evidence type="ECO:0000256" key="7">
    <source>
        <dbReference type="SAM" id="Phobius"/>
    </source>
</evidence>
<keyword evidence="2" id="KW-0964">Secreted</keyword>
<feature type="transmembrane region" description="Helical" evidence="7">
    <location>
        <begin position="2609"/>
        <end position="2627"/>
    </location>
</feature>
<dbReference type="Proteomes" id="UP000446719">
    <property type="component" value="Unassembled WGS sequence"/>
</dbReference>
<reference evidence="12 13" key="1">
    <citation type="journal article" date="2019" name="Nat. Med.">
        <title>A library of human gut bacterial isolates paired with longitudinal multiomics data enables mechanistic microbiome research.</title>
        <authorList>
            <person name="Poyet M."/>
            <person name="Groussin M."/>
            <person name="Gibbons S.M."/>
            <person name="Avila-Pacheco J."/>
            <person name="Jiang X."/>
            <person name="Kearney S.M."/>
            <person name="Perrotta A.R."/>
            <person name="Berdy B."/>
            <person name="Zhao S."/>
            <person name="Lieberman T.D."/>
            <person name="Swanson P.K."/>
            <person name="Smith M."/>
            <person name="Roesemann S."/>
            <person name="Alexander J.E."/>
            <person name="Rich S.A."/>
            <person name="Livny J."/>
            <person name="Vlamakis H."/>
            <person name="Clish C."/>
            <person name="Bullock K."/>
            <person name="Deik A."/>
            <person name="Scott J."/>
            <person name="Pierce K.A."/>
            <person name="Xavier R.J."/>
            <person name="Alm E.J."/>
        </authorList>
    </citation>
    <scope>NUCLEOTIDE SEQUENCE [LARGE SCALE GENOMIC DNA]</scope>
    <source>
        <strain evidence="12 13">BIOML-A7</strain>
    </source>
</reference>
<dbReference type="PANTHER" id="PTHR32305:SF15">
    <property type="entry name" value="PROTEIN RHSA-RELATED"/>
    <property type="match status" value="1"/>
</dbReference>
<dbReference type="EMBL" id="WWSB01000001">
    <property type="protein sequence ID" value="MZK16835.1"/>
    <property type="molecule type" value="Genomic_DNA"/>
</dbReference>
<evidence type="ECO:0000256" key="8">
    <source>
        <dbReference type="SAM" id="SignalP"/>
    </source>
</evidence>
<dbReference type="InterPro" id="IPR056823">
    <property type="entry name" value="TEN-like_YD-shell"/>
</dbReference>
<name>A0A845KHX0_9FIRM</name>
<dbReference type="Pfam" id="PF24517">
    <property type="entry name" value="CBM96"/>
    <property type="match status" value="1"/>
</dbReference>
<protein>
    <submittedName>
        <fullName evidence="12">DNRLRE domain-containing protein</fullName>
    </submittedName>
</protein>
<dbReference type="PANTHER" id="PTHR32305">
    <property type="match status" value="1"/>
</dbReference>
<dbReference type="InterPro" id="IPR045351">
    <property type="entry name" value="DUF6531"/>
</dbReference>
<dbReference type="Pfam" id="PF25023">
    <property type="entry name" value="TEN_YD-shell"/>
    <property type="match status" value="1"/>
</dbReference>
<evidence type="ECO:0000256" key="3">
    <source>
        <dbReference type="ARBA" id="ARBA00022729"/>
    </source>
</evidence>
<evidence type="ECO:0000256" key="2">
    <source>
        <dbReference type="ARBA" id="ARBA00022525"/>
    </source>
</evidence>
<feature type="domain" description="DUF6531" evidence="9">
    <location>
        <begin position="1247"/>
        <end position="1316"/>
    </location>
</feature>
<dbReference type="NCBIfam" id="TIGR03696">
    <property type="entry name" value="Rhs_assc_core"/>
    <property type="match status" value="1"/>
</dbReference>
<proteinExistence type="predicted"/>
<evidence type="ECO:0000256" key="1">
    <source>
        <dbReference type="ARBA" id="ARBA00004613"/>
    </source>
</evidence>
<dbReference type="InterPro" id="IPR055372">
    <property type="entry name" value="CBM96"/>
</dbReference>
<feature type="domain" description="Carbohydrate-binding module family 96" evidence="10">
    <location>
        <begin position="352"/>
        <end position="494"/>
    </location>
</feature>
<sequence length="2861" mass="319588">MKRKLAKSWKRIVATTLIMAMILTSTSLESLAAETDGNSPPVKTEKEETTEKEVVVCKENVIESKNTEDSTTYDAGAGVLVTEYYGQDVRFRNEDGELVDYDPTLKKLESRDDLNGYAYENTAGDQKQYFPENLTEETPILLENEDKQIRLVPVEGPEKNDKKGDSLKEQIDYESDEASEEEQQLQEDQISMETVQTEQAEVKEDSVTDVYEETTEEPVKAVYDHESGKVSYQYISQEHGIKEQIVLSEKPENNTFSFLLEMPGMTIKKNPVGEGLTVYKDDTIAAYIQEPNMDDASGNAYSEDASYDVKTVDEEAGKYLLTLNVSEKYLNAKDRQYPVTIDPTLVWSDNSRISDVYVLSKYPTYNYYVSGITSFYLGNGKQGISRTYFALSDLKEISKRYVKRATLSLVETGVGKSGRITRAFRVTSSWAKNTISWNKQPSFDGNEIGRVTTKGAYQTDNIDVTKLVQGYADRRYSNYGIMLLKDNEGQANTVAQFFGVRHATTKYRPKLTVEYYDRPAKAVSVKMTPEYVKPGQKTKLEWSGITAGDLSAVQYRSVEYDEKNNKELTTEAGYSKNTNIGTTANGSAEITVGSNVPTGSYKTYKVAVRGVGKSGATGEENYKLLKVDNAPPKGSIKVLESGTAKETDVLQDTVEIVGEVDGTGSPIKTSSMKLYDSNGEFVKDIYTNSTLSKIQTVFTPELANGTYTLKMTMEDSVGLTAECEKQIKVVNKLAAPVSKSVISNKSNIEISWNFPYASSEVKGMAYKLPGSEEWTIVEGVTGTKGKLPITLPEEEGNYDVSICGIDEAGGKGEAATVHCVLDKTAPKAEISEADRGLLFGTIEDSNLDKWEVSVHRKGSTDEENILNGNKDVHSDYIGFFDMSGLEDGVEYELCLKVTDKAGNVTTTVKDVIKSKDDILAKRVIAKFHVKRPEYEAHSESHIVFPANINKIELMKWGLDGEIPSGDTQWYCDQKLVSSEQTWTKNIPGVDSGTHGILAVVHQDNAYYYSRNIIQNRQLLPVKAEETTDLPKNCVAFRLNTGQEETKAKVIINGTKTEEITSGETVYFAGLDSGTRVDASSIKVLPQDASQDTSKWIIELDCAEEETFELSVAENYHPYEAGVKDKLNYKTYLRWQGITGTWPEQWSYEVYRGQEEDFVPSEENKIASDVKSNYWAEMNVNYSKHFYYRIRAVEKDKSGKVIQASSYSNEISSAVIDADEYVKRLGLKEYWEYAEFSTPSGDGNIEKSRGNLVYSQTDTEIPNEQLPVKLERTYNSMSSEKTAFGVGWTHSFDMELLNICKNDSLDFKNVVLKDGNGTLFFFNKKEDGSYTSSMGKYVNLKKESKTEEVELPDKEIGVKDKKKKVKVISEFSMNTKDNVEYRFNSSGQLIYMAEANGNFLLFDYDTDKGLLSKLTTSKNLSMEFTYYSEKDYEEGRARPDIFTVKEVKLPDGRKVSYEYKDSRLTGVTKTGTDKSSTIHWSMKYNADGKLSELTDACDNAYQIRYDGEKADKITYPNKEAISLSYNVEDNETTTYKEVTEDGEMTKVLLEVNTFDPSSGNSIKMTDNDGDSVQYEYTDNLLSKTMYSMNYQEIEGQAIVEKSTDKTEVKKYSSRENLTEETDEDGIKCTYTYNENAPEKLKDLPTRYREVNAEGNLITDETYTYDSNGNVIRSYDAIDGRVVETTYYEEDDTTTGKLKGEIKSEREYFLTDSGNQTSTETTYTYDASGKKTEVTTEKAGQYSVTTTRVYDVMGREISSTDTLGTTTTTDYDPFGRISKITAKQGEITDVVTRTYDKNGTLIKETDEDGTVYTYTYDNMNRVIEEGIQKGELSKVWTTDYSYGSVAVNTGKGTTKNTRHVQITTEKNPDGEILEQTYADIYGKTIRQKKNGLYVDYTYDREKHITASCQLGTDPDNENPVVTVYLYDKNGNTSGQVLNPVYNADSKTFTLTKDSLSQNLTYDSTGNVTSTTDGEGNKISYTYDAYGRITSVTQPSGEGEASNVTQYKYDEFDANSKNGNTLNTVTDALGHTSVTTYNIAMQPVSVSDKGDGTVQAISQNYTYDNKGRVKERKGSLGTSSTYDYDGKDRVTAMHYKNASGAEELRTTYTYDKSDNITSMTDYNVAGTTATPYRYTEYKYDKLKRVTSVTEMNTKKEPSALTAEEKEKATTKYNYDIDGNLLAVTYPKPDWKVTGQRYEYDKNKWLKTIKVVTEDGKEAVLRTYDYDEYGSVSDITDYRVMSKTGEIVKSPESTTCHYTYDTCRRPVSMTYTDSENPDVTKEAYTYQYDKNSRLVKETLQNLYPEKEDDRQDEVRSYEYDRRGNLVQTKVENRLNAANSYTSIYTYDAVGNRTGQKQIGGAGTLTTDYRYNSLNQLTGSDTKDTNGTSKSSKVYTYDADGNQIKETDTVKKQEKQNIYDPAGRLKECTITENGNQKVKQTNLYNGAGSRIRKSENGKTTDYYYSNGGVLYTTDENGKETSLNLQGISGNVIATGRKKDTQESYYYYHKDPAGSITNLRDADGKSIVSYQYTDFGETSIHGDKDFYNELCYNESIYDESTGLYYLSARYYDPEDGRFISRDSYRGNSINPSTWNLYAYCANSPVNYEDPSGHIAISRIIGGIIGGGIGFLAGRKIAKKTKAKGWKKYAIIAGCTIGGAAIGALAGPRVAKVAKKAARLIKRKIPSRQRVWNVTKKVARKAVTKTRNAISKGKSRTISKRIGKIAWESAKGGSKSGLQTAALNSKKGEKKSDIMKSIAIGAIVGGISAGSDMTAEHIGKAVEGGTKVARKILTSGLFNFSISVINKQTRFQTLKTTGLGAMQGAMSLGVDTLKVLAGTSEFQVGSYIIGSADYFNDFAFGLLDAGTM</sequence>
<feature type="domain" description="Teneurin-like YD-shell" evidence="11">
    <location>
        <begin position="2193"/>
        <end position="2599"/>
    </location>
</feature>
<comment type="subcellular location">
    <subcellularLocation>
        <location evidence="1">Secreted</location>
    </subcellularLocation>
</comment>
<dbReference type="InterPro" id="IPR022385">
    <property type="entry name" value="Rhs_assc_core"/>
</dbReference>
<keyword evidence="3 8" id="KW-0732">Signal</keyword>
<evidence type="ECO:0000256" key="4">
    <source>
        <dbReference type="ARBA" id="ARBA00022737"/>
    </source>
</evidence>
<evidence type="ECO:0000256" key="5">
    <source>
        <dbReference type="SAM" id="Coils"/>
    </source>
</evidence>
<evidence type="ECO:0000256" key="6">
    <source>
        <dbReference type="SAM" id="MobiDB-lite"/>
    </source>
</evidence>
<dbReference type="GO" id="GO:0005576">
    <property type="term" value="C:extracellular region"/>
    <property type="evidence" value="ECO:0007669"/>
    <property type="project" value="UniProtKB-SubCell"/>
</dbReference>
<comment type="caution">
    <text evidence="12">The sequence shown here is derived from an EMBL/GenBank/DDBJ whole genome shotgun (WGS) entry which is preliminary data.</text>
</comment>
<feature type="transmembrane region" description="Helical" evidence="7">
    <location>
        <begin position="2639"/>
        <end position="2659"/>
    </location>
</feature>
<feature type="region of interest" description="Disordered" evidence="6">
    <location>
        <begin position="31"/>
        <end position="51"/>
    </location>
</feature>
<dbReference type="NCBIfam" id="NF033679">
    <property type="entry name" value="DNRLRE_dom"/>
    <property type="match status" value="1"/>
</dbReference>
<dbReference type="Pfam" id="PF05593">
    <property type="entry name" value="RHS_repeat"/>
    <property type="match status" value="3"/>
</dbReference>
<dbReference type="InterPro" id="IPR050708">
    <property type="entry name" value="T6SS_VgrG/RHS"/>
</dbReference>
<evidence type="ECO:0000313" key="13">
    <source>
        <dbReference type="Proteomes" id="UP000446719"/>
    </source>
</evidence>
<dbReference type="Gene3D" id="2.180.10.10">
    <property type="entry name" value="RHS repeat-associated core"/>
    <property type="match status" value="3"/>
</dbReference>
<dbReference type="InterPro" id="IPR031325">
    <property type="entry name" value="RHS_repeat"/>
</dbReference>
<organism evidence="12 13">
    <name type="scientific">Dorea longicatena</name>
    <dbReference type="NCBI Taxonomy" id="88431"/>
    <lineage>
        <taxon>Bacteria</taxon>
        <taxon>Bacillati</taxon>
        <taxon>Bacillota</taxon>
        <taxon>Clostridia</taxon>
        <taxon>Lachnospirales</taxon>
        <taxon>Lachnospiraceae</taxon>
        <taxon>Dorea</taxon>
    </lineage>
</organism>
<feature type="signal peptide" evidence="8">
    <location>
        <begin position="1"/>
        <end position="32"/>
    </location>
</feature>
<keyword evidence="7" id="KW-0812">Transmembrane</keyword>
<evidence type="ECO:0000259" key="9">
    <source>
        <dbReference type="Pfam" id="PF20148"/>
    </source>
</evidence>
<dbReference type="RefSeq" id="WP_161158774.1">
    <property type="nucleotide sequence ID" value="NZ_WWSB01000001.1"/>
</dbReference>
<evidence type="ECO:0000259" key="11">
    <source>
        <dbReference type="Pfam" id="PF25023"/>
    </source>
</evidence>
<feature type="chain" id="PRO_5032884929" evidence="8">
    <location>
        <begin position="33"/>
        <end position="2861"/>
    </location>
</feature>
<keyword evidence="5" id="KW-0175">Coiled coil</keyword>
<evidence type="ECO:0000259" key="10">
    <source>
        <dbReference type="Pfam" id="PF24517"/>
    </source>
</evidence>
<accession>A0A845KHX0</accession>